<evidence type="ECO:0000313" key="1">
    <source>
        <dbReference type="EMBL" id="EJD40157.1"/>
    </source>
</evidence>
<dbReference type="EMBL" id="JH687805">
    <property type="protein sequence ID" value="EJD40157.1"/>
    <property type="molecule type" value="Genomic_DNA"/>
</dbReference>
<dbReference type="InParanoid" id="J0LJE5"/>
<reference evidence="2" key="1">
    <citation type="journal article" date="2012" name="Science">
        <title>The Paleozoic origin of enzymatic lignin decomposition reconstructed from 31 fungal genomes.</title>
        <authorList>
            <person name="Floudas D."/>
            <person name="Binder M."/>
            <person name="Riley R."/>
            <person name="Barry K."/>
            <person name="Blanchette R.A."/>
            <person name="Henrissat B."/>
            <person name="Martinez A.T."/>
            <person name="Otillar R."/>
            <person name="Spatafora J.W."/>
            <person name="Yadav J.S."/>
            <person name="Aerts A."/>
            <person name="Benoit I."/>
            <person name="Boyd A."/>
            <person name="Carlson A."/>
            <person name="Copeland A."/>
            <person name="Coutinho P.M."/>
            <person name="de Vries R.P."/>
            <person name="Ferreira P."/>
            <person name="Findley K."/>
            <person name="Foster B."/>
            <person name="Gaskell J."/>
            <person name="Glotzer D."/>
            <person name="Gorecki P."/>
            <person name="Heitman J."/>
            <person name="Hesse C."/>
            <person name="Hori C."/>
            <person name="Igarashi K."/>
            <person name="Jurgens J.A."/>
            <person name="Kallen N."/>
            <person name="Kersten P."/>
            <person name="Kohler A."/>
            <person name="Kuees U."/>
            <person name="Kumar T.K.A."/>
            <person name="Kuo A."/>
            <person name="LaButti K."/>
            <person name="Larrondo L.F."/>
            <person name="Lindquist E."/>
            <person name="Ling A."/>
            <person name="Lombard V."/>
            <person name="Lucas S."/>
            <person name="Lundell T."/>
            <person name="Martin R."/>
            <person name="McLaughlin D.J."/>
            <person name="Morgenstern I."/>
            <person name="Morin E."/>
            <person name="Murat C."/>
            <person name="Nagy L.G."/>
            <person name="Nolan M."/>
            <person name="Ohm R.A."/>
            <person name="Patyshakuliyeva A."/>
            <person name="Rokas A."/>
            <person name="Ruiz-Duenas F.J."/>
            <person name="Sabat G."/>
            <person name="Salamov A."/>
            <person name="Samejima M."/>
            <person name="Schmutz J."/>
            <person name="Slot J.C."/>
            <person name="St John F."/>
            <person name="Stenlid J."/>
            <person name="Sun H."/>
            <person name="Sun S."/>
            <person name="Syed K."/>
            <person name="Tsang A."/>
            <person name="Wiebenga A."/>
            <person name="Young D."/>
            <person name="Pisabarro A."/>
            <person name="Eastwood D.C."/>
            <person name="Martin F."/>
            <person name="Cullen D."/>
            <person name="Grigoriev I.V."/>
            <person name="Hibbett D.S."/>
        </authorList>
    </citation>
    <scope>NUCLEOTIDE SEQUENCE [LARGE SCALE GENOMIC DNA]</scope>
    <source>
        <strain evidence="2">TFB10046</strain>
    </source>
</reference>
<gene>
    <name evidence="1" type="ORF">AURDEDRAFT_170735</name>
</gene>
<accession>J0LJE5</accession>
<name>J0LJE5_AURST</name>
<dbReference type="Proteomes" id="UP000006514">
    <property type="component" value="Unassembled WGS sequence"/>
</dbReference>
<dbReference type="OrthoDB" id="2588098at2759"/>
<sequence>MGQSFVLVNLDKREKFEYSKLLESFHDFAIHLLLSGHSFSLSTAAEYIASQQKKDAQRAEREVRRYRRPRPVAIYRRSAQTQSALLRMLPVEAISMCVAFADTLLEKVCFGLTCQHIWDIARREILQDLRAYETWAGHRIICIGDYTRLNDMPPNILTDEELATLRDLNAGDWWRDPEGKLERLDTTGSSNKDTVAKDIYDDLYLTDFLDARGMTDVVWSPINDIQLWIRSTELERQKDDEEAGWGPLSQDDDFIWSKLVHERRNTIEAVGTVLRNLTTHEYVRGDAFLAARENAQKICPRFGTWDFADSLLLRISWSRDDGVWKALVDTDSHCAWAGHRFDFAPEESLPRDDDGKVLPPWKDVSETFLKELLQCSRLCRKAGFF</sequence>
<protein>
    <submittedName>
        <fullName evidence="1">Uncharacterized protein</fullName>
    </submittedName>
</protein>
<dbReference type="KEGG" id="adl:AURDEDRAFT_170735"/>
<dbReference type="AlphaFoldDB" id="J0LJE5"/>
<keyword evidence="2" id="KW-1185">Reference proteome</keyword>
<dbReference type="OMA" id="RICTHLP"/>
<proteinExistence type="predicted"/>
<organism evidence="1 2">
    <name type="scientific">Auricularia subglabra (strain TFB-10046 / SS5)</name>
    <name type="common">White-rot fungus</name>
    <name type="synonym">Auricularia delicata (strain TFB10046)</name>
    <dbReference type="NCBI Taxonomy" id="717982"/>
    <lineage>
        <taxon>Eukaryota</taxon>
        <taxon>Fungi</taxon>
        <taxon>Dikarya</taxon>
        <taxon>Basidiomycota</taxon>
        <taxon>Agaricomycotina</taxon>
        <taxon>Agaricomycetes</taxon>
        <taxon>Auriculariales</taxon>
        <taxon>Auriculariaceae</taxon>
        <taxon>Auricularia</taxon>
    </lineage>
</organism>
<evidence type="ECO:0000313" key="2">
    <source>
        <dbReference type="Proteomes" id="UP000006514"/>
    </source>
</evidence>
<dbReference type="eggNOG" id="ENOG502S952">
    <property type="taxonomic scope" value="Eukaryota"/>
</dbReference>